<feature type="domain" description="Peptidoglycan binding-like" evidence="3">
    <location>
        <begin position="497"/>
        <end position="544"/>
    </location>
</feature>
<keyword evidence="2" id="KW-0732">Signal</keyword>
<sequence length="559" mass="60290">MRHLLISGLMILPLSVMAQDMALVLGQERYEDLDRVRGADNILAAQDRLERLGFEVLARANGRADVVRDLAVAFRAGAADADRLVVSLSGHFVTDGSRTWLLTAEAGALDLFTVQTTSVSVDSILQVLASKPGQAVLLLGQGDGDDLDLDGTGLRAGVGAADIPQGVTVISTDPGTAADTLSGLLTTPEAVIGARLASNRELDVSGYLPMDWTLMPSEVIVDEAEVAPPAGPTEDDLTAEAELWDQATAADTVEAYRTYIARYPEGRFVEDAEAQIAAIRSEPNRDARLTEEALNLSRDQRRDIQSDLTLLNYNTRGVDGIFGPGSRGAITNWQQSNGFPQTSYLDRDQINLLDAQAGRRQAEIEAEEARERAAAEARDRAYWAETGARGDEPGYRAYLERYPEGLFANIASARLATIEDSRRAEAEAADRAAWSIADSEDTLAGYREYLVAYPDGVFAAEARTRIEAASGPQVTDAQRAQARAEEENLRLSGVRAQLLELRLRDLGLNPGRLDGVIDDATRSAIAEYQQAEGITPTGFVDRRTAIGLISGSINITISD</sequence>
<feature type="chain" id="PRO_5012689665" evidence="2">
    <location>
        <begin position="19"/>
        <end position="559"/>
    </location>
</feature>
<dbReference type="AlphaFoldDB" id="A0A1Y5SCX6"/>
<proteinExistence type="predicted"/>
<keyword evidence="5" id="KW-1185">Reference proteome</keyword>
<evidence type="ECO:0000313" key="4">
    <source>
        <dbReference type="EMBL" id="SLN36328.1"/>
    </source>
</evidence>
<evidence type="ECO:0000256" key="1">
    <source>
        <dbReference type="SAM" id="Coils"/>
    </source>
</evidence>
<dbReference type="InterPro" id="IPR036365">
    <property type="entry name" value="PGBD-like_sf"/>
</dbReference>
<dbReference type="EMBL" id="FWFT01000002">
    <property type="protein sequence ID" value="SLN36328.1"/>
    <property type="molecule type" value="Genomic_DNA"/>
</dbReference>
<reference evidence="4 5" key="1">
    <citation type="submission" date="2017-03" db="EMBL/GenBank/DDBJ databases">
        <authorList>
            <person name="Afonso C.L."/>
            <person name="Miller P.J."/>
            <person name="Scott M.A."/>
            <person name="Spackman E."/>
            <person name="Goraichik I."/>
            <person name="Dimitrov K.M."/>
            <person name="Suarez D.L."/>
            <person name="Swayne D.E."/>
        </authorList>
    </citation>
    <scope>NUCLEOTIDE SEQUENCE [LARGE SCALE GENOMIC DNA]</scope>
    <source>
        <strain evidence="4 5">CECT 8397</strain>
    </source>
</reference>
<gene>
    <name evidence="4" type="ORF">PSJ8397_01854</name>
</gene>
<dbReference type="RefSeq" id="WP_085864241.1">
    <property type="nucleotide sequence ID" value="NZ_FWFT01000002.1"/>
</dbReference>
<dbReference type="SUPFAM" id="SSF52129">
    <property type="entry name" value="Caspase-like"/>
    <property type="match status" value="1"/>
</dbReference>
<dbReference type="InterPro" id="IPR002477">
    <property type="entry name" value="Peptidoglycan-bd-like"/>
</dbReference>
<dbReference type="OrthoDB" id="8092964at2"/>
<feature type="signal peptide" evidence="2">
    <location>
        <begin position="1"/>
        <end position="18"/>
    </location>
</feature>
<evidence type="ECO:0000259" key="3">
    <source>
        <dbReference type="Pfam" id="PF01471"/>
    </source>
</evidence>
<dbReference type="Gene3D" id="3.40.50.1460">
    <property type="match status" value="1"/>
</dbReference>
<dbReference type="SUPFAM" id="SSF47090">
    <property type="entry name" value="PGBD-like"/>
    <property type="match status" value="2"/>
</dbReference>
<dbReference type="Gene3D" id="1.10.101.10">
    <property type="entry name" value="PGBD-like superfamily/PGBD"/>
    <property type="match status" value="2"/>
</dbReference>
<feature type="coiled-coil region" evidence="1">
    <location>
        <begin position="352"/>
        <end position="379"/>
    </location>
</feature>
<dbReference type="Proteomes" id="UP000193623">
    <property type="component" value="Unassembled WGS sequence"/>
</dbReference>
<feature type="domain" description="Peptidoglycan binding-like" evidence="3">
    <location>
        <begin position="298"/>
        <end position="353"/>
    </location>
</feature>
<dbReference type="InterPro" id="IPR036366">
    <property type="entry name" value="PGBDSf"/>
</dbReference>
<dbReference type="InterPro" id="IPR029030">
    <property type="entry name" value="Caspase-like_dom_sf"/>
</dbReference>
<organism evidence="4 5">
    <name type="scientific">Pseudooctadecabacter jejudonensis</name>
    <dbReference type="NCBI Taxonomy" id="1391910"/>
    <lineage>
        <taxon>Bacteria</taxon>
        <taxon>Pseudomonadati</taxon>
        <taxon>Pseudomonadota</taxon>
        <taxon>Alphaproteobacteria</taxon>
        <taxon>Rhodobacterales</taxon>
        <taxon>Paracoccaceae</taxon>
        <taxon>Pseudooctadecabacter</taxon>
    </lineage>
</organism>
<protein>
    <submittedName>
        <fullName evidence="4">Putative peptidoglycan binding domain protein</fullName>
    </submittedName>
</protein>
<evidence type="ECO:0000313" key="5">
    <source>
        <dbReference type="Proteomes" id="UP000193623"/>
    </source>
</evidence>
<dbReference type="Pfam" id="PF01471">
    <property type="entry name" value="PG_binding_1"/>
    <property type="match status" value="2"/>
</dbReference>
<accession>A0A1Y5SCX6</accession>
<name>A0A1Y5SCX6_9RHOB</name>
<keyword evidence="1" id="KW-0175">Coiled coil</keyword>
<evidence type="ECO:0000256" key="2">
    <source>
        <dbReference type="SAM" id="SignalP"/>
    </source>
</evidence>